<dbReference type="SMART" id="SM00963">
    <property type="entry name" value="SRP54_N"/>
    <property type="match status" value="1"/>
</dbReference>
<reference evidence="15 16" key="1">
    <citation type="submission" date="2016-05" db="EMBL/GenBank/DDBJ databases">
        <title>Nuclear genome of Blastocystis sp. subtype 1 NandII.</title>
        <authorList>
            <person name="Gentekaki E."/>
            <person name="Curtis B."/>
            <person name="Stairs C."/>
            <person name="Eme L."/>
            <person name="Herman E."/>
            <person name="Klimes V."/>
            <person name="Arias M.C."/>
            <person name="Elias M."/>
            <person name="Hilliou F."/>
            <person name="Klute M."/>
            <person name="Malik S.-B."/>
            <person name="Pightling A."/>
            <person name="Rachubinski R."/>
            <person name="Salas D."/>
            <person name="Schlacht A."/>
            <person name="Suga H."/>
            <person name="Archibald J."/>
            <person name="Ball S.G."/>
            <person name="Clark G."/>
            <person name="Dacks J."/>
            <person name="Van Der Giezen M."/>
            <person name="Tsaousis A."/>
            <person name="Roger A."/>
        </authorList>
    </citation>
    <scope>NUCLEOTIDE SEQUENCE [LARGE SCALE GENOMIC DNA]</scope>
    <source>
        <strain evidence="16">ATCC 50177 / NandII</strain>
    </source>
</reference>
<dbReference type="AlphaFoldDB" id="A0A196SA93"/>
<evidence type="ECO:0000256" key="9">
    <source>
        <dbReference type="ARBA" id="ARBA00023134"/>
    </source>
</evidence>
<dbReference type="Proteomes" id="UP000078348">
    <property type="component" value="Unassembled WGS sequence"/>
</dbReference>
<dbReference type="InterPro" id="IPR042101">
    <property type="entry name" value="SRP54_N_sf"/>
</dbReference>
<gene>
    <name evidence="15" type="ORF">AV274_5048</name>
</gene>
<organism evidence="15 16">
    <name type="scientific">Blastocystis sp. subtype 1 (strain ATCC 50177 / NandII)</name>
    <dbReference type="NCBI Taxonomy" id="478820"/>
    <lineage>
        <taxon>Eukaryota</taxon>
        <taxon>Sar</taxon>
        <taxon>Stramenopiles</taxon>
        <taxon>Bigyra</taxon>
        <taxon>Opalozoa</taxon>
        <taxon>Opalinata</taxon>
        <taxon>Blastocystidae</taxon>
        <taxon>Blastocystis</taxon>
    </lineage>
</organism>
<dbReference type="SUPFAM" id="SSF47446">
    <property type="entry name" value="Signal peptide-binding domain"/>
    <property type="match status" value="1"/>
</dbReference>
<feature type="domain" description="SRP54-type proteins GTP-binding" evidence="14">
    <location>
        <begin position="307"/>
        <end position="320"/>
    </location>
</feature>
<evidence type="ECO:0000256" key="6">
    <source>
        <dbReference type="ARBA" id="ARBA00022801"/>
    </source>
</evidence>
<dbReference type="SUPFAM" id="SSF52540">
    <property type="entry name" value="P-loop containing nucleoside triphosphate hydrolases"/>
    <property type="match status" value="1"/>
</dbReference>
<accession>A0A196SA93</accession>
<dbReference type="InterPro" id="IPR027417">
    <property type="entry name" value="P-loop_NTPase"/>
</dbReference>
<dbReference type="HAMAP" id="MF_00306">
    <property type="entry name" value="SRP54"/>
    <property type="match status" value="1"/>
</dbReference>
<dbReference type="Gene3D" id="1.10.260.30">
    <property type="entry name" value="Signal recognition particle, SRP54 subunit, M-domain"/>
    <property type="match status" value="1"/>
</dbReference>
<dbReference type="Pfam" id="PF02881">
    <property type="entry name" value="SRP54_N"/>
    <property type="match status" value="1"/>
</dbReference>
<dbReference type="InterPro" id="IPR036225">
    <property type="entry name" value="SRP/SRP_N"/>
</dbReference>
<dbReference type="GO" id="GO:0005525">
    <property type="term" value="F:GTP binding"/>
    <property type="evidence" value="ECO:0007669"/>
    <property type="project" value="UniProtKB-UniRule"/>
</dbReference>
<dbReference type="GO" id="GO:0003924">
    <property type="term" value="F:GTPase activity"/>
    <property type="evidence" value="ECO:0007669"/>
    <property type="project" value="UniProtKB-UniRule"/>
</dbReference>
<dbReference type="PANTHER" id="PTHR11564:SF5">
    <property type="entry name" value="SIGNAL RECOGNITION PARTICLE SUBUNIT SRP54"/>
    <property type="match status" value="1"/>
</dbReference>
<dbReference type="InterPro" id="IPR036891">
    <property type="entry name" value="Signal_recog_part_SRP54_M_sf"/>
</dbReference>
<evidence type="ECO:0000256" key="4">
    <source>
        <dbReference type="ARBA" id="ARBA00022490"/>
    </source>
</evidence>
<dbReference type="NCBIfam" id="TIGR01425">
    <property type="entry name" value="SRP54_euk"/>
    <property type="match status" value="1"/>
</dbReference>
<keyword evidence="10 13" id="KW-0733">Signal recognition particle</keyword>
<comment type="function">
    <text evidence="13">Component of the signal recognition particle (SRP) complex, a ribonucleoprotein complex that mediates the cotranslational targeting of secretory and membrane proteins to the endoplasmic reticulum (ER).</text>
</comment>
<keyword evidence="16" id="KW-1185">Reference proteome</keyword>
<keyword evidence="6" id="KW-0378">Hydrolase</keyword>
<evidence type="ECO:0000256" key="8">
    <source>
        <dbReference type="ARBA" id="ARBA00022884"/>
    </source>
</evidence>
<evidence type="ECO:0000256" key="3">
    <source>
        <dbReference type="ARBA" id="ARBA00005450"/>
    </source>
</evidence>
<comment type="domain">
    <text evidence="13">The M domain binds the 7SL RNA in presence of SRP19 and binds the signal sequence of presecretory proteins.</text>
</comment>
<name>A0A196SA93_BLAHN</name>
<dbReference type="SMART" id="SM00962">
    <property type="entry name" value="SRP54"/>
    <property type="match status" value="1"/>
</dbReference>
<evidence type="ECO:0000256" key="1">
    <source>
        <dbReference type="ARBA" id="ARBA00004240"/>
    </source>
</evidence>
<dbReference type="InterPro" id="IPR003593">
    <property type="entry name" value="AAA+_ATPase"/>
</dbReference>
<evidence type="ECO:0000256" key="7">
    <source>
        <dbReference type="ARBA" id="ARBA00022824"/>
    </source>
</evidence>
<evidence type="ECO:0000256" key="12">
    <source>
        <dbReference type="ARBA" id="ARBA00048157"/>
    </source>
</evidence>
<dbReference type="Pfam" id="PF02978">
    <property type="entry name" value="SRP_SPB"/>
    <property type="match status" value="1"/>
</dbReference>
<dbReference type="InterPro" id="IPR013822">
    <property type="entry name" value="Signal_recog_particl_SRP54_hlx"/>
</dbReference>
<evidence type="ECO:0000256" key="13">
    <source>
        <dbReference type="RuleBase" id="RU364034"/>
    </source>
</evidence>
<dbReference type="Gene3D" id="1.20.120.140">
    <property type="entry name" value="Signal recognition particle SRP54, nucleotide-binding domain"/>
    <property type="match status" value="1"/>
</dbReference>
<comment type="similarity">
    <text evidence="3 13">Belongs to the GTP-binding SRP family. SRP54 subfamily.</text>
</comment>
<comment type="subcellular location">
    <subcellularLocation>
        <location evidence="2 13">Cytoplasm</location>
    </subcellularLocation>
    <subcellularLocation>
        <location evidence="1">Endoplasmic reticulum</location>
    </subcellularLocation>
</comment>
<dbReference type="OrthoDB" id="10250817at2759"/>
<dbReference type="STRING" id="478820.A0A196SA93"/>
<dbReference type="InterPro" id="IPR006325">
    <property type="entry name" value="SRP54_euk"/>
</dbReference>
<evidence type="ECO:0000256" key="11">
    <source>
        <dbReference type="ARBA" id="ARBA00023274"/>
    </source>
</evidence>
<dbReference type="GO" id="GO:0008312">
    <property type="term" value="F:7S RNA binding"/>
    <property type="evidence" value="ECO:0007669"/>
    <property type="project" value="UniProtKB-UniRule"/>
</dbReference>
<evidence type="ECO:0000313" key="16">
    <source>
        <dbReference type="Proteomes" id="UP000078348"/>
    </source>
</evidence>
<keyword evidence="7" id="KW-0256">Endoplasmic reticulum</keyword>
<dbReference type="GO" id="GO:0006616">
    <property type="term" value="P:SRP-dependent cotranslational protein targeting to membrane, translocation"/>
    <property type="evidence" value="ECO:0007669"/>
    <property type="project" value="TreeGrafter"/>
</dbReference>
<keyword evidence="11 13" id="KW-0687">Ribonucleoprotein</keyword>
<comment type="domain">
    <text evidence="13">The NG domain, also named G domain, is a special guanosine triphosphatase (GTPase) domain, which binds GTP and forms a guanosine 5'-triphosphate (GTP)-dependent complex with a homologous NG domain in the SRP receptor subunit SRPRA. The two NG domains undergo cooperative rearrangements upon their assembly, which culminate in the reciprocal activation of the GTPase activity of one another. SRP receptor compaction upon binding with cargo-loaded SRP and GTPase rearrangement drive SRP-mediated cotranslational protein translocation into the ER.</text>
</comment>
<dbReference type="InterPro" id="IPR000897">
    <property type="entry name" value="SRP54_GTPase_dom"/>
</dbReference>
<dbReference type="InterPro" id="IPR004125">
    <property type="entry name" value="Signal_recog_particle_SRP54_M"/>
</dbReference>
<keyword evidence="9 13" id="KW-0342">GTP-binding</keyword>
<comment type="caution">
    <text evidence="15">The sequence shown here is derived from an EMBL/GenBank/DDBJ whole genome shotgun (WGS) entry which is preliminary data.</text>
</comment>
<dbReference type="SMART" id="SM00382">
    <property type="entry name" value="AAA"/>
    <property type="match status" value="1"/>
</dbReference>
<dbReference type="Pfam" id="PF00448">
    <property type="entry name" value="SRP54"/>
    <property type="match status" value="1"/>
</dbReference>
<dbReference type="GO" id="GO:0005783">
    <property type="term" value="C:endoplasmic reticulum"/>
    <property type="evidence" value="ECO:0007669"/>
    <property type="project" value="UniProtKB-SubCell"/>
</dbReference>
<dbReference type="GO" id="GO:0005786">
    <property type="term" value="C:signal recognition particle, endoplasmic reticulum targeting"/>
    <property type="evidence" value="ECO:0007669"/>
    <property type="project" value="UniProtKB-UniRule"/>
</dbReference>
<dbReference type="FunFam" id="3.40.50.300:FF:000022">
    <property type="entry name" value="Signal recognition particle 54 kDa subunit"/>
    <property type="match status" value="1"/>
</dbReference>
<comment type="catalytic activity">
    <reaction evidence="12">
        <text>GTP + H2O = GDP + phosphate + H(+)</text>
        <dbReference type="Rhea" id="RHEA:19669"/>
        <dbReference type="ChEBI" id="CHEBI:15377"/>
        <dbReference type="ChEBI" id="CHEBI:15378"/>
        <dbReference type="ChEBI" id="CHEBI:37565"/>
        <dbReference type="ChEBI" id="CHEBI:43474"/>
        <dbReference type="ChEBI" id="CHEBI:58189"/>
        <dbReference type="EC" id="3.6.5.4"/>
    </reaction>
    <physiologicalReaction direction="left-to-right" evidence="12">
        <dbReference type="Rhea" id="RHEA:19670"/>
    </physiologicalReaction>
</comment>
<dbReference type="SUPFAM" id="SSF47364">
    <property type="entry name" value="Domain of the SRP/SRP receptor G-proteins"/>
    <property type="match status" value="1"/>
</dbReference>
<dbReference type="EMBL" id="LXWW01000430">
    <property type="protein sequence ID" value="OAO13251.1"/>
    <property type="molecule type" value="Genomic_DNA"/>
</dbReference>
<evidence type="ECO:0000259" key="14">
    <source>
        <dbReference type="PROSITE" id="PS00300"/>
    </source>
</evidence>
<dbReference type="GO" id="GO:0005829">
    <property type="term" value="C:cytosol"/>
    <property type="evidence" value="ECO:0007669"/>
    <property type="project" value="TreeGrafter"/>
</dbReference>
<dbReference type="Gene3D" id="3.40.50.300">
    <property type="entry name" value="P-loop containing nucleotide triphosphate hydrolases"/>
    <property type="match status" value="1"/>
</dbReference>
<keyword evidence="8 13" id="KW-0694">RNA-binding</keyword>
<keyword evidence="4 13" id="KW-0963">Cytoplasm</keyword>
<evidence type="ECO:0000256" key="5">
    <source>
        <dbReference type="ARBA" id="ARBA00022741"/>
    </source>
</evidence>
<dbReference type="PROSITE" id="PS00300">
    <property type="entry name" value="SRP54"/>
    <property type="match status" value="1"/>
</dbReference>
<protein>
    <recommendedName>
        <fullName evidence="13">Signal recognition particle 54 kDa protein</fullName>
    </recommendedName>
</protein>
<dbReference type="CDD" id="cd17875">
    <property type="entry name" value="SRP54_G"/>
    <property type="match status" value="1"/>
</dbReference>
<proteinExistence type="inferred from homology"/>
<dbReference type="FunFam" id="1.20.120.140:FF:000001">
    <property type="entry name" value="Signal recognition particle GTPase"/>
    <property type="match status" value="1"/>
</dbReference>
<evidence type="ECO:0000313" key="15">
    <source>
        <dbReference type="EMBL" id="OAO13251.1"/>
    </source>
</evidence>
<keyword evidence="5 13" id="KW-0547">Nucleotide-binding</keyword>
<sequence length="529" mass="58455">MRRRKDDELGVCFNKPEFPRLLFMLLFRDRNKYRKNNMVLAELGKGLTNALAKLQTTTVIDDAVVASIIKDITNALLHSDVNMKLVMNLRTTINNRIQVEFAASGINKRKVIQRIVYEELVNMLSPVDVQPFKPVKGKSNVIMFVGLQGSGKTTTIGKFAAYYKRKGWKTCMVCADTFRAGAFDQLKQNAVKVKVPFYGSYTEADPVVIAEQGVEQFRKEKFEIIIVDTSGRHKQEEGLFEEMKQVAARVHPDDIVFVLDSTIGQAAYDQASAFKSAVSIGSVIITKLDGNAKGGGAISAVAATGAPIIFTGSGEGFDDLEPFAADSFVSRLLGMGDMKGLVRELKEGGALKVKDDVAKHIQKGKLTMRDFGEQLQAITKMGSLDRMVSMIPGLQNMVPQGAGKEGAESIKRMMTLMNSMTDAELDGEVEFTDKRLRRACIGAGLKPEEGAAFMQMYKSMEGMIGKIGKSPLMNDEKMMQQMKRNPQAVMKQLQGAMNPQMLKQMGGMQNMMSMMKGMNINPNMFKGFM</sequence>
<dbReference type="PANTHER" id="PTHR11564">
    <property type="entry name" value="SIGNAL RECOGNITION PARTICLE 54K PROTEIN SRP54"/>
    <property type="match status" value="1"/>
</dbReference>
<evidence type="ECO:0000256" key="2">
    <source>
        <dbReference type="ARBA" id="ARBA00004496"/>
    </source>
</evidence>
<dbReference type="InterPro" id="IPR022941">
    <property type="entry name" value="SRP54"/>
</dbReference>
<dbReference type="GO" id="GO:0030942">
    <property type="term" value="F:endoplasmic reticulum signal peptide binding"/>
    <property type="evidence" value="ECO:0007669"/>
    <property type="project" value="TreeGrafter"/>
</dbReference>
<evidence type="ECO:0000256" key="10">
    <source>
        <dbReference type="ARBA" id="ARBA00023135"/>
    </source>
</evidence>